<dbReference type="GO" id="GO:0016747">
    <property type="term" value="F:acyltransferase activity, transferring groups other than amino-acyl groups"/>
    <property type="evidence" value="ECO:0007669"/>
    <property type="project" value="InterPro"/>
</dbReference>
<gene>
    <name evidence="2" type="ORF">IAB26_02845</name>
</gene>
<comment type="caution">
    <text evidence="2">The sequence shown here is derived from an EMBL/GenBank/DDBJ whole genome shotgun (WGS) entry which is preliminary data.</text>
</comment>
<reference evidence="2" key="2">
    <citation type="journal article" date="2021" name="PeerJ">
        <title>Extensive microbial diversity within the chicken gut microbiome revealed by metagenomics and culture.</title>
        <authorList>
            <person name="Gilroy R."/>
            <person name="Ravi A."/>
            <person name="Getino M."/>
            <person name="Pursley I."/>
            <person name="Horton D.L."/>
            <person name="Alikhan N.F."/>
            <person name="Baker D."/>
            <person name="Gharbi K."/>
            <person name="Hall N."/>
            <person name="Watson M."/>
            <person name="Adriaenssens E.M."/>
            <person name="Foster-Nyarko E."/>
            <person name="Jarju S."/>
            <person name="Secka A."/>
            <person name="Antonio M."/>
            <person name="Oren A."/>
            <person name="Chaudhuri R.R."/>
            <person name="La Ragione R."/>
            <person name="Hildebrand F."/>
            <person name="Pallen M.J."/>
        </authorList>
    </citation>
    <scope>NUCLEOTIDE SEQUENCE</scope>
    <source>
        <strain evidence="2">ChiSjej3B21-11622</strain>
    </source>
</reference>
<dbReference type="PANTHER" id="PTHR43792:SF1">
    <property type="entry name" value="N-ACETYLTRANSFERASE DOMAIN-CONTAINING PROTEIN"/>
    <property type="match status" value="1"/>
</dbReference>
<proteinExistence type="predicted"/>
<evidence type="ECO:0000313" key="3">
    <source>
        <dbReference type="Proteomes" id="UP000886886"/>
    </source>
</evidence>
<dbReference type="InterPro" id="IPR016181">
    <property type="entry name" value="Acyl_CoA_acyltransferase"/>
</dbReference>
<accession>A0A9D0ZT47</accession>
<protein>
    <submittedName>
        <fullName evidence="2">GNAT family N-acetyltransferase</fullName>
    </submittedName>
</protein>
<evidence type="ECO:0000259" key="1">
    <source>
        <dbReference type="PROSITE" id="PS51186"/>
    </source>
</evidence>
<dbReference type="SUPFAM" id="SSF55729">
    <property type="entry name" value="Acyl-CoA N-acyltransferases (Nat)"/>
    <property type="match status" value="1"/>
</dbReference>
<dbReference type="PANTHER" id="PTHR43792">
    <property type="entry name" value="GNAT FAMILY, PUTATIVE (AFU_ORTHOLOGUE AFUA_3G00765)-RELATED-RELATED"/>
    <property type="match status" value="1"/>
</dbReference>
<dbReference type="CDD" id="cd04301">
    <property type="entry name" value="NAT_SF"/>
    <property type="match status" value="1"/>
</dbReference>
<evidence type="ECO:0000313" key="2">
    <source>
        <dbReference type="EMBL" id="HIQ95477.1"/>
    </source>
</evidence>
<name>A0A9D0ZT47_9FIRM</name>
<dbReference type="Pfam" id="PF13302">
    <property type="entry name" value="Acetyltransf_3"/>
    <property type="match status" value="1"/>
</dbReference>
<feature type="domain" description="N-acetyltransferase" evidence="1">
    <location>
        <begin position="59"/>
        <end position="207"/>
    </location>
</feature>
<dbReference type="InterPro" id="IPR000182">
    <property type="entry name" value="GNAT_dom"/>
</dbReference>
<dbReference type="AlphaFoldDB" id="A0A9D0ZT47"/>
<dbReference type="PROSITE" id="PS51186">
    <property type="entry name" value="GNAT"/>
    <property type="match status" value="1"/>
</dbReference>
<sequence>MGKKTTLEKNLTYSLELKQSSGSPFVERLLELAAAEKQGSKTKTEFWKKGDFIPAADGIILRAVQPFDREPYLVLQEHYCLMKSMIKEESFREMLWEEHNEDRALMMTVIKGNEYIGYCGIKDTTKDSWEIVIELMPEWTGMGIGTAAMTAMLNELGKRLNVTSFAVKIDPDNTASQKLFERLGAVPDGLDTIFIHKEEDLLRCEEDNLHLIDERLTALASKFEVEPRRLLSHVLVYHLRWN</sequence>
<dbReference type="Proteomes" id="UP000886886">
    <property type="component" value="Unassembled WGS sequence"/>
</dbReference>
<organism evidence="2 3">
    <name type="scientific">Candidatus Limivivens merdigallinarum</name>
    <dbReference type="NCBI Taxonomy" id="2840859"/>
    <lineage>
        <taxon>Bacteria</taxon>
        <taxon>Bacillati</taxon>
        <taxon>Bacillota</taxon>
        <taxon>Clostridia</taxon>
        <taxon>Lachnospirales</taxon>
        <taxon>Lachnospiraceae</taxon>
        <taxon>Lachnospiraceae incertae sedis</taxon>
        <taxon>Candidatus Limivivens</taxon>
    </lineage>
</organism>
<reference evidence="2" key="1">
    <citation type="submission" date="2020-10" db="EMBL/GenBank/DDBJ databases">
        <authorList>
            <person name="Gilroy R."/>
        </authorList>
    </citation>
    <scope>NUCLEOTIDE SEQUENCE</scope>
    <source>
        <strain evidence="2">ChiSjej3B21-11622</strain>
    </source>
</reference>
<dbReference type="InterPro" id="IPR051531">
    <property type="entry name" value="N-acetyltransferase"/>
</dbReference>
<dbReference type="EMBL" id="DVFT01000038">
    <property type="protein sequence ID" value="HIQ95477.1"/>
    <property type="molecule type" value="Genomic_DNA"/>
</dbReference>
<dbReference type="Gene3D" id="3.40.630.30">
    <property type="match status" value="1"/>
</dbReference>